<protein>
    <submittedName>
        <fullName evidence="2">Uncharacterized protein</fullName>
    </submittedName>
</protein>
<dbReference type="AlphaFoldDB" id="A0A0E0KDQ8"/>
<evidence type="ECO:0000256" key="1">
    <source>
        <dbReference type="SAM" id="MobiDB-lite"/>
    </source>
</evidence>
<evidence type="ECO:0000313" key="3">
    <source>
        <dbReference type="Proteomes" id="UP000026962"/>
    </source>
</evidence>
<feature type="region of interest" description="Disordered" evidence="1">
    <location>
        <begin position="61"/>
        <end position="112"/>
    </location>
</feature>
<feature type="compositionally biased region" description="Polar residues" evidence="1">
    <location>
        <begin position="72"/>
        <end position="87"/>
    </location>
</feature>
<dbReference type="Proteomes" id="UP000026962">
    <property type="component" value="Chromosome 3"/>
</dbReference>
<reference evidence="2" key="1">
    <citation type="submission" date="2015-04" db="UniProtKB">
        <authorList>
            <consortium name="EnsemblPlants"/>
        </authorList>
    </citation>
    <scope>IDENTIFICATION</scope>
</reference>
<dbReference type="HOGENOM" id="CLU_1491352_0_0_1"/>
<sequence>MEPHHEYLICNPTTRRRSLLPRLTPAPCRCYVALAVGLLPPLAVRRVPGAVPRLRFVNFRTTCSRPAPPNPGGSTPDATTTRSQFAIRSTSRGAPLRRRRRKATLAGQRRLSPPPETDVLLFELDGTLMLLELYETPSPETMTLFSRVWALEDYGGERGGSAGSRSMRHLPYVEASLVHDI</sequence>
<keyword evidence="3" id="KW-1185">Reference proteome</keyword>
<evidence type="ECO:0000313" key="2">
    <source>
        <dbReference type="EnsemblPlants" id="OPUNC03G16710.1"/>
    </source>
</evidence>
<accession>A0A0E0KDQ8</accession>
<dbReference type="EnsemblPlants" id="OPUNC03G16710.1">
    <property type="protein sequence ID" value="OPUNC03G16710.1"/>
    <property type="gene ID" value="OPUNC03G16710"/>
</dbReference>
<organism evidence="2">
    <name type="scientific">Oryza punctata</name>
    <name type="common">Red rice</name>
    <dbReference type="NCBI Taxonomy" id="4537"/>
    <lineage>
        <taxon>Eukaryota</taxon>
        <taxon>Viridiplantae</taxon>
        <taxon>Streptophyta</taxon>
        <taxon>Embryophyta</taxon>
        <taxon>Tracheophyta</taxon>
        <taxon>Spermatophyta</taxon>
        <taxon>Magnoliopsida</taxon>
        <taxon>Liliopsida</taxon>
        <taxon>Poales</taxon>
        <taxon>Poaceae</taxon>
        <taxon>BOP clade</taxon>
        <taxon>Oryzoideae</taxon>
        <taxon>Oryzeae</taxon>
        <taxon>Oryzinae</taxon>
        <taxon>Oryza</taxon>
    </lineage>
</organism>
<name>A0A0E0KDQ8_ORYPU</name>
<reference evidence="2" key="2">
    <citation type="submission" date="2018-05" db="EMBL/GenBank/DDBJ databases">
        <title>OpunRS2 (Oryza punctata Reference Sequence Version 2).</title>
        <authorList>
            <person name="Zhang J."/>
            <person name="Kudrna D."/>
            <person name="Lee S."/>
            <person name="Talag J."/>
            <person name="Welchert J."/>
            <person name="Wing R.A."/>
        </authorList>
    </citation>
    <scope>NUCLEOTIDE SEQUENCE [LARGE SCALE GENOMIC DNA]</scope>
</reference>
<proteinExistence type="predicted"/>
<dbReference type="Gramene" id="OPUNC03G16710.1">
    <property type="protein sequence ID" value="OPUNC03G16710.1"/>
    <property type="gene ID" value="OPUNC03G16710"/>
</dbReference>